<dbReference type="Pfam" id="PF07157">
    <property type="entry name" value="DNA_circ_N"/>
    <property type="match status" value="1"/>
</dbReference>
<gene>
    <name evidence="2" type="ORF">JFY56_02680</name>
</gene>
<name>A0ABS3TNI1_9PSED</name>
<dbReference type="EMBL" id="JAELYA010000001">
    <property type="protein sequence ID" value="MBO3274124.1"/>
    <property type="molecule type" value="Genomic_DNA"/>
</dbReference>
<evidence type="ECO:0000313" key="3">
    <source>
        <dbReference type="Proteomes" id="UP000669060"/>
    </source>
</evidence>
<feature type="domain" description="DNA circulation N-terminal" evidence="1">
    <location>
        <begin position="7"/>
        <end position="93"/>
    </location>
</feature>
<protein>
    <submittedName>
        <fullName evidence="2">DNA circularization N-terminal domain-containing protein</fullName>
    </submittedName>
</protein>
<keyword evidence="3" id="KW-1185">Reference proteome</keyword>
<dbReference type="InterPro" id="IPR009826">
    <property type="entry name" value="DNA_circ_N"/>
</dbReference>
<evidence type="ECO:0000313" key="2">
    <source>
        <dbReference type="EMBL" id="MBO3274124.1"/>
    </source>
</evidence>
<evidence type="ECO:0000259" key="1">
    <source>
        <dbReference type="Pfam" id="PF07157"/>
    </source>
</evidence>
<accession>A0ABS3TNI1</accession>
<organism evidence="2 3">
    <name type="scientific">Pseudomonas schmalbachii</name>
    <dbReference type="NCBI Taxonomy" id="2816993"/>
    <lineage>
        <taxon>Bacteria</taxon>
        <taxon>Pseudomonadati</taxon>
        <taxon>Pseudomonadota</taxon>
        <taxon>Gammaproteobacteria</taxon>
        <taxon>Pseudomonadales</taxon>
        <taxon>Pseudomonadaceae</taxon>
        <taxon>Pseudomonas</taxon>
    </lineage>
</organism>
<reference evidence="2 3" key="1">
    <citation type="submission" date="2020-12" db="EMBL/GenBank/DDBJ databases">
        <title>Pseudomonas schmalbachii sp. nov. isolated from millipede gut.</title>
        <authorList>
            <person name="Shelomi M."/>
        </authorList>
    </citation>
    <scope>NUCLEOTIDE SEQUENCE [LARGE SCALE GENOMIC DNA]</scope>
    <source>
        <strain evidence="2 3">Milli4</strain>
    </source>
</reference>
<sequence length="396" mass="42931">MSWLDNYRKASFRGAAFYVSTADADYGRRLITHEHAQRDIPYTEDNGRKARRFTVDGYLLGPDYHLARDALIDACEGVGAATLVHPYRGELTVSCDGLRVSESEGELAYCRISMTFIEAGEASFPRSMVDSVNAVSGAAIDLETASLGAFVEQFLTEGFPGFVLQSAVAVVHTITGFLSSPGFTLLGSILAISRYNAKVKAISSTAGVLARNPQNLGGALQDVFREIRLAFGSNAGPVLSAAVQEFQKPWTGPVDTPSRQQEKINYDALQDLVRLDSLSEAAIVAVEKDFDSLDEARDTRNELDAAIDAEQERTTSDEVYTALGDLHAEVATGIPQPDQQLPQLVVYAPNITQPSLKVAQTLYADASRADEIATRNRIRHPGFLVGREPLEVLADG</sequence>
<dbReference type="Proteomes" id="UP000669060">
    <property type="component" value="Unassembled WGS sequence"/>
</dbReference>
<proteinExistence type="predicted"/>
<dbReference type="RefSeq" id="WP_208311923.1">
    <property type="nucleotide sequence ID" value="NZ_JAELYA010000001.1"/>
</dbReference>
<comment type="caution">
    <text evidence="2">The sequence shown here is derived from an EMBL/GenBank/DDBJ whole genome shotgun (WGS) entry which is preliminary data.</text>
</comment>